<feature type="transmembrane region" description="Helical" evidence="11">
    <location>
        <begin position="12"/>
        <end position="32"/>
    </location>
</feature>
<dbReference type="SUPFAM" id="SSF103481">
    <property type="entry name" value="Multidrug resistance efflux transporter EmrE"/>
    <property type="match status" value="1"/>
</dbReference>
<evidence type="ECO:0000256" key="1">
    <source>
        <dbReference type="ARBA" id="ARBA00004429"/>
    </source>
</evidence>
<organism evidence="12 13">
    <name type="scientific">Klebsiella pneumoniae</name>
    <dbReference type="NCBI Taxonomy" id="573"/>
    <lineage>
        <taxon>Bacteria</taxon>
        <taxon>Pseudomonadati</taxon>
        <taxon>Pseudomonadota</taxon>
        <taxon>Gammaproteobacteria</taxon>
        <taxon>Enterobacterales</taxon>
        <taxon>Enterobacteriaceae</taxon>
        <taxon>Klebsiella/Raoultella group</taxon>
        <taxon>Klebsiella</taxon>
        <taxon>Klebsiella pneumoniae complex</taxon>
    </lineage>
</organism>
<dbReference type="GO" id="GO:0015297">
    <property type="term" value="F:antiporter activity"/>
    <property type="evidence" value="ECO:0007669"/>
    <property type="project" value="TreeGrafter"/>
</dbReference>
<reference evidence="12" key="1">
    <citation type="submission" date="2020-07" db="EMBL/GenBank/DDBJ databases">
        <title>Clinical and genomic characterization of carbapenemase-producing Enterobacterales causing secondary infections during the COVID-19 crisis at a New York City hospital.</title>
        <authorList>
            <person name="Gomez-Simmonds A."/>
            <person name="Annavajhala M.K."/>
            <person name="Uhlemann A.-C."/>
        </authorList>
    </citation>
    <scope>NUCLEOTIDE SEQUENCE</scope>
    <source>
        <strain evidence="12">KP1828</strain>
    </source>
</reference>
<dbReference type="InterPro" id="IPR037185">
    <property type="entry name" value="EmrE-like"/>
</dbReference>
<dbReference type="Proteomes" id="UP000623974">
    <property type="component" value="Unassembled WGS sequence"/>
</dbReference>
<evidence type="ECO:0000256" key="11">
    <source>
        <dbReference type="SAM" id="Phobius"/>
    </source>
</evidence>
<dbReference type="GO" id="GO:0031460">
    <property type="term" value="P:glycine betaine transport"/>
    <property type="evidence" value="ECO:0007669"/>
    <property type="project" value="TreeGrafter"/>
</dbReference>
<evidence type="ECO:0000256" key="6">
    <source>
        <dbReference type="ARBA" id="ARBA00022519"/>
    </source>
</evidence>
<keyword evidence="9 11" id="KW-0472">Membrane</keyword>
<evidence type="ECO:0000256" key="10">
    <source>
        <dbReference type="RuleBase" id="RU003942"/>
    </source>
</evidence>
<evidence type="ECO:0000256" key="4">
    <source>
        <dbReference type="ARBA" id="ARBA00022448"/>
    </source>
</evidence>
<accession>A0A927E2T0</accession>
<comment type="caution">
    <text evidence="12">The sequence shown here is derived from an EMBL/GenBank/DDBJ whole genome shotgun (WGS) entry which is preliminary data.</text>
</comment>
<comment type="similarity">
    <text evidence="10">Belongs to the drug/metabolite transporter (DMT) superfamily. Small multidrug resistance (SMR) (TC 2.A.7.1) family.</text>
</comment>
<sequence length="152" mass="16668">MDYILKQEKGSCFIGFLLALAIIAEITGTLSMKWASVSGGHTGFILMLAMIALSYIFLAFAVKKIALGVAYALWEGIGILLITLFSVLLFDESLSLLKIAGLTTPVIGIVLIKSGTQKKRLPSRRWPMQQFEWIHAARLAIAIVLEIIANVF</sequence>
<name>A0A927E2T0_KLEPN</name>
<keyword evidence="6" id="KW-0997">Cell inner membrane</keyword>
<dbReference type="AlphaFoldDB" id="A0A927E2T0"/>
<evidence type="ECO:0000256" key="9">
    <source>
        <dbReference type="ARBA" id="ARBA00023136"/>
    </source>
</evidence>
<dbReference type="GO" id="GO:1990961">
    <property type="term" value="P:xenobiotic detoxification by transmembrane export across the plasma membrane"/>
    <property type="evidence" value="ECO:0007669"/>
    <property type="project" value="UniProtKB-ARBA"/>
</dbReference>
<feature type="transmembrane region" description="Helical" evidence="11">
    <location>
        <begin position="96"/>
        <end position="112"/>
    </location>
</feature>
<evidence type="ECO:0000256" key="7">
    <source>
        <dbReference type="ARBA" id="ARBA00022692"/>
    </source>
</evidence>
<evidence type="ECO:0000256" key="8">
    <source>
        <dbReference type="ARBA" id="ARBA00022989"/>
    </source>
</evidence>
<dbReference type="GO" id="GO:0005886">
    <property type="term" value="C:plasma membrane"/>
    <property type="evidence" value="ECO:0007669"/>
    <property type="project" value="UniProtKB-SubCell"/>
</dbReference>
<evidence type="ECO:0000256" key="5">
    <source>
        <dbReference type="ARBA" id="ARBA00022475"/>
    </source>
</evidence>
<evidence type="ECO:0000256" key="2">
    <source>
        <dbReference type="ARBA" id="ARBA00011358"/>
    </source>
</evidence>
<proteinExistence type="inferred from homology"/>
<dbReference type="GO" id="GO:0015220">
    <property type="term" value="F:choline transmembrane transporter activity"/>
    <property type="evidence" value="ECO:0007669"/>
    <property type="project" value="TreeGrafter"/>
</dbReference>
<feature type="transmembrane region" description="Helical" evidence="11">
    <location>
        <begin position="69"/>
        <end position="90"/>
    </location>
</feature>
<feature type="transmembrane region" description="Helical" evidence="11">
    <location>
        <begin position="44"/>
        <end position="62"/>
    </location>
</feature>
<keyword evidence="5" id="KW-1003">Cell membrane</keyword>
<keyword evidence="7 10" id="KW-0812">Transmembrane</keyword>
<gene>
    <name evidence="12" type="primary">mdtJ</name>
    <name evidence="12" type="ORF">IE980_12035</name>
</gene>
<comment type="subunit">
    <text evidence="2">Forms a complex with MdtI.</text>
</comment>
<dbReference type="PANTHER" id="PTHR30561">
    <property type="entry name" value="SMR FAMILY PROTON-DEPENDENT DRUG EFFLUX TRANSPORTER SUGE"/>
    <property type="match status" value="1"/>
</dbReference>
<evidence type="ECO:0000313" key="12">
    <source>
        <dbReference type="EMBL" id="MBD3743853.1"/>
    </source>
</evidence>
<dbReference type="GO" id="GO:1903711">
    <property type="term" value="P:spermidine transmembrane transport"/>
    <property type="evidence" value="ECO:0007669"/>
    <property type="project" value="TreeGrafter"/>
</dbReference>
<dbReference type="GO" id="GO:0015199">
    <property type="term" value="F:amino-acid betaine transmembrane transporter activity"/>
    <property type="evidence" value="ECO:0007669"/>
    <property type="project" value="TreeGrafter"/>
</dbReference>
<protein>
    <recommendedName>
        <fullName evidence="3">Spermidine export protein MdtJ</fullName>
    </recommendedName>
</protein>
<dbReference type="NCBIfam" id="NF007767">
    <property type="entry name" value="PRK10452.1"/>
    <property type="match status" value="1"/>
</dbReference>
<dbReference type="InterPro" id="IPR045324">
    <property type="entry name" value="Small_multidrug_res"/>
</dbReference>
<dbReference type="PANTHER" id="PTHR30561:SF2">
    <property type="entry name" value="SPERMIDINE EXPORT PROTEIN MDTJ"/>
    <property type="match status" value="1"/>
</dbReference>
<comment type="subcellular location">
    <subcellularLocation>
        <location evidence="1">Cell inner membrane</location>
        <topology evidence="1">Multi-pass membrane protein</topology>
    </subcellularLocation>
    <subcellularLocation>
        <location evidence="10">Cell membrane</location>
        <topology evidence="10">Multi-pass membrane protein</topology>
    </subcellularLocation>
</comment>
<keyword evidence="4" id="KW-0813">Transport</keyword>
<evidence type="ECO:0000313" key="13">
    <source>
        <dbReference type="Proteomes" id="UP000623974"/>
    </source>
</evidence>
<dbReference type="FunFam" id="1.10.3730.20:FF:000001">
    <property type="entry name" value="Quaternary ammonium compound resistance transporter SugE"/>
    <property type="match status" value="1"/>
</dbReference>
<dbReference type="InterPro" id="IPR000390">
    <property type="entry name" value="Small_drug/metabolite_transptr"/>
</dbReference>
<dbReference type="Pfam" id="PF00893">
    <property type="entry name" value="Multi_Drug_Res"/>
    <property type="match status" value="1"/>
</dbReference>
<evidence type="ECO:0000256" key="3">
    <source>
        <dbReference type="ARBA" id="ARBA00021112"/>
    </source>
</evidence>
<keyword evidence="8 11" id="KW-1133">Transmembrane helix</keyword>
<dbReference type="Gene3D" id="1.10.3730.20">
    <property type="match status" value="1"/>
</dbReference>
<dbReference type="EMBL" id="JACXSX010000001">
    <property type="protein sequence ID" value="MBD3743853.1"/>
    <property type="molecule type" value="Genomic_DNA"/>
</dbReference>